<keyword evidence="2" id="KW-1133">Transmembrane helix</keyword>
<evidence type="ECO:0000256" key="2">
    <source>
        <dbReference type="SAM" id="Phobius"/>
    </source>
</evidence>
<feature type="compositionally biased region" description="Low complexity" evidence="1">
    <location>
        <begin position="119"/>
        <end position="135"/>
    </location>
</feature>
<protein>
    <recommendedName>
        <fullName evidence="5">Cell division protein FtsL</fullName>
    </recommendedName>
</protein>
<evidence type="ECO:0008006" key="5">
    <source>
        <dbReference type="Google" id="ProtNLM"/>
    </source>
</evidence>
<feature type="transmembrane region" description="Helical" evidence="2">
    <location>
        <begin position="22"/>
        <end position="42"/>
    </location>
</feature>
<reference evidence="4" key="1">
    <citation type="journal article" date="2019" name="Int. J. Syst. Evol. Microbiol.">
        <title>The Global Catalogue of Microorganisms (GCM) 10K type strain sequencing project: providing services to taxonomists for standard genome sequencing and annotation.</title>
        <authorList>
            <consortium name="The Broad Institute Genomics Platform"/>
            <consortium name="The Broad Institute Genome Sequencing Center for Infectious Disease"/>
            <person name="Wu L."/>
            <person name="Ma J."/>
        </authorList>
    </citation>
    <scope>NUCLEOTIDE SEQUENCE [LARGE SCALE GENOMIC DNA]</scope>
    <source>
        <strain evidence="4">JCM 15442</strain>
    </source>
</reference>
<gene>
    <name evidence="3" type="ORF">GCM10010840_12080</name>
</gene>
<dbReference type="EMBL" id="BMOL01000004">
    <property type="protein sequence ID" value="GGL75552.1"/>
    <property type="molecule type" value="Genomic_DNA"/>
</dbReference>
<keyword evidence="4" id="KW-1185">Reference proteome</keyword>
<dbReference type="RefSeq" id="WP_188969995.1">
    <property type="nucleotide sequence ID" value="NZ_BMOL01000004.1"/>
</dbReference>
<keyword evidence="2" id="KW-0812">Transmembrane</keyword>
<feature type="compositionally biased region" description="Pro residues" evidence="1">
    <location>
        <begin position="136"/>
        <end position="149"/>
    </location>
</feature>
<evidence type="ECO:0000313" key="3">
    <source>
        <dbReference type="EMBL" id="GGL75552.1"/>
    </source>
</evidence>
<keyword evidence="2" id="KW-0472">Membrane</keyword>
<feature type="region of interest" description="Disordered" evidence="1">
    <location>
        <begin position="100"/>
        <end position="168"/>
    </location>
</feature>
<evidence type="ECO:0000313" key="4">
    <source>
        <dbReference type="Proteomes" id="UP000639973"/>
    </source>
</evidence>
<comment type="caution">
    <text evidence="3">The sequence shown here is derived from an EMBL/GenBank/DDBJ whole genome shotgun (WGS) entry which is preliminary data.</text>
</comment>
<feature type="compositionally biased region" description="Pro residues" evidence="1">
    <location>
        <begin position="104"/>
        <end position="118"/>
    </location>
</feature>
<evidence type="ECO:0000256" key="1">
    <source>
        <dbReference type="SAM" id="MobiDB-lite"/>
    </source>
</evidence>
<organism evidence="3 4">
    <name type="scientific">Deinococcus aerolatus</name>
    <dbReference type="NCBI Taxonomy" id="522487"/>
    <lineage>
        <taxon>Bacteria</taxon>
        <taxon>Thermotogati</taxon>
        <taxon>Deinococcota</taxon>
        <taxon>Deinococci</taxon>
        <taxon>Deinococcales</taxon>
        <taxon>Deinococcaceae</taxon>
        <taxon>Deinococcus</taxon>
    </lineage>
</organism>
<name>A0ABQ2G4T3_9DEIO</name>
<dbReference type="Proteomes" id="UP000639973">
    <property type="component" value="Unassembled WGS sequence"/>
</dbReference>
<proteinExistence type="predicted"/>
<sequence length="168" mass="18850">MTSPRLRLGSPDLSETTWRGRALRYVVIYLALALALIGARYFTQEIRPVLRAAQEREADLLIQRNDLAVQVQILENPQRIRDWAFANGMIRFAEAPKETQAILPLPPPSVVRPAPSSPEKPSTEQSSPEQSSAAQPSPPPPAQTAPPQRPYSRPDQPDRTVEVRTQWR</sequence>
<accession>A0ABQ2G4T3</accession>